<feature type="compositionally biased region" description="Basic and acidic residues" evidence="1">
    <location>
        <begin position="7"/>
        <end position="18"/>
    </location>
</feature>
<dbReference type="InterPro" id="IPR039582">
    <property type="entry name" value="THTPA"/>
</dbReference>
<proteinExistence type="predicted"/>
<protein>
    <submittedName>
        <fullName evidence="2">Uncharacterized protein</fullName>
    </submittedName>
</protein>
<dbReference type="AlphaFoldDB" id="A0A7S1AP09"/>
<evidence type="ECO:0000313" key="2">
    <source>
        <dbReference type="EMBL" id="CAD8860696.1"/>
    </source>
</evidence>
<dbReference type="EMBL" id="HBFQ01049126">
    <property type="protein sequence ID" value="CAD8860696.1"/>
    <property type="molecule type" value="Transcribed_RNA"/>
</dbReference>
<feature type="region of interest" description="Disordered" evidence="1">
    <location>
        <begin position="1"/>
        <end position="21"/>
    </location>
</feature>
<sequence>MASVAPVERELGRGESTETTHTVLLNGGQLKDLESDLKTATEPEESPEGSESSLVGSWEEVYYDNANYSLTLRGWWLMQRTGNWILKVPTYVSVSETEARHTGFETLTDLGEILERCGLMQHAKAWKSGKSTNAERLLSQVGVCPFASVNTERRSYVLRQKIASSAANTEDAKADAPGDMKLAVTLDALRFDVQHAEELAVSEILFAYGEAARDMLKVAVAEFTLVEESGVKVPRQAELVASLEARGFDTPVSSTVVCPKLTTYLSLCRPAHMRALCRGGIFGPTPVSADGAAESRVEDRKTG</sequence>
<dbReference type="PANTHER" id="PTHR14586:SF1">
    <property type="entry name" value="THIAMINE-TRIPHOSPHATASE"/>
    <property type="match status" value="1"/>
</dbReference>
<dbReference type="GO" id="GO:0042357">
    <property type="term" value="P:thiamine diphosphate metabolic process"/>
    <property type="evidence" value="ECO:0007669"/>
    <property type="project" value="TreeGrafter"/>
</dbReference>
<dbReference type="Gene3D" id="2.40.320.10">
    <property type="entry name" value="Hypothetical Protein Pfu-838710-001"/>
    <property type="match status" value="1"/>
</dbReference>
<dbReference type="InterPro" id="IPR033469">
    <property type="entry name" value="CYTH-like_dom_sf"/>
</dbReference>
<gene>
    <name evidence="2" type="ORF">NSCI0253_LOCUS35050</name>
</gene>
<evidence type="ECO:0000256" key="1">
    <source>
        <dbReference type="SAM" id="MobiDB-lite"/>
    </source>
</evidence>
<dbReference type="GO" id="GO:0000287">
    <property type="term" value="F:magnesium ion binding"/>
    <property type="evidence" value="ECO:0007669"/>
    <property type="project" value="TreeGrafter"/>
</dbReference>
<dbReference type="SUPFAM" id="SSF55154">
    <property type="entry name" value="CYTH-like phosphatases"/>
    <property type="match status" value="1"/>
</dbReference>
<dbReference type="PANTHER" id="PTHR14586">
    <property type="entry name" value="THIAMINE-TRIPHOSPHATASE"/>
    <property type="match status" value="1"/>
</dbReference>
<dbReference type="GO" id="GO:0050333">
    <property type="term" value="F:thiamine triphosphate phosphatase activity"/>
    <property type="evidence" value="ECO:0007669"/>
    <property type="project" value="InterPro"/>
</dbReference>
<accession>A0A7S1AP09</accession>
<name>A0A7S1AP09_NOCSC</name>
<organism evidence="2">
    <name type="scientific">Noctiluca scintillans</name>
    <name type="common">Sea sparkle</name>
    <name type="synonym">Red tide dinoflagellate</name>
    <dbReference type="NCBI Taxonomy" id="2966"/>
    <lineage>
        <taxon>Eukaryota</taxon>
        <taxon>Sar</taxon>
        <taxon>Alveolata</taxon>
        <taxon>Dinophyceae</taxon>
        <taxon>Noctilucales</taxon>
        <taxon>Noctilucaceae</taxon>
        <taxon>Noctiluca</taxon>
    </lineage>
</organism>
<reference evidence="2" key="1">
    <citation type="submission" date="2021-01" db="EMBL/GenBank/DDBJ databases">
        <authorList>
            <person name="Corre E."/>
            <person name="Pelletier E."/>
            <person name="Niang G."/>
            <person name="Scheremetjew M."/>
            <person name="Finn R."/>
            <person name="Kale V."/>
            <person name="Holt S."/>
            <person name="Cochrane G."/>
            <person name="Meng A."/>
            <person name="Brown T."/>
            <person name="Cohen L."/>
        </authorList>
    </citation>
    <scope>NUCLEOTIDE SEQUENCE</scope>
</reference>